<dbReference type="Proteomes" id="UP000789901">
    <property type="component" value="Unassembled WGS sequence"/>
</dbReference>
<sequence>KHLMNNSYLSSKTNSINQNLHSTTAILVGTIYYYKSSSDESTPHNVTGKHVILLQDIFMIITNHSTAGSRTINVSWLTQPITSAHFPNKNTYSFCKSQALMTALQANPMPVDSDRQL</sequence>
<keyword evidence="2" id="KW-1185">Reference proteome</keyword>
<organism evidence="1 2">
    <name type="scientific">Gigaspora margarita</name>
    <dbReference type="NCBI Taxonomy" id="4874"/>
    <lineage>
        <taxon>Eukaryota</taxon>
        <taxon>Fungi</taxon>
        <taxon>Fungi incertae sedis</taxon>
        <taxon>Mucoromycota</taxon>
        <taxon>Glomeromycotina</taxon>
        <taxon>Glomeromycetes</taxon>
        <taxon>Diversisporales</taxon>
        <taxon>Gigasporaceae</taxon>
        <taxon>Gigaspora</taxon>
    </lineage>
</organism>
<reference evidence="1 2" key="1">
    <citation type="submission" date="2021-06" db="EMBL/GenBank/DDBJ databases">
        <authorList>
            <person name="Kallberg Y."/>
            <person name="Tangrot J."/>
            <person name="Rosling A."/>
        </authorList>
    </citation>
    <scope>NUCLEOTIDE SEQUENCE [LARGE SCALE GENOMIC DNA]</scope>
    <source>
        <strain evidence="1 2">120-4 pot B 10/14</strain>
    </source>
</reference>
<feature type="non-terminal residue" evidence="1">
    <location>
        <position position="117"/>
    </location>
</feature>
<proteinExistence type="predicted"/>
<gene>
    <name evidence="1" type="ORF">GMARGA_LOCUS36106</name>
</gene>
<evidence type="ECO:0000313" key="2">
    <source>
        <dbReference type="Proteomes" id="UP000789901"/>
    </source>
</evidence>
<dbReference type="EMBL" id="CAJVQB010069736">
    <property type="protein sequence ID" value="CAG8842660.1"/>
    <property type="molecule type" value="Genomic_DNA"/>
</dbReference>
<name>A0ABN7WXH4_GIGMA</name>
<accession>A0ABN7WXH4</accession>
<comment type="caution">
    <text evidence="1">The sequence shown here is derived from an EMBL/GenBank/DDBJ whole genome shotgun (WGS) entry which is preliminary data.</text>
</comment>
<protein>
    <submittedName>
        <fullName evidence="1">2881_t:CDS:1</fullName>
    </submittedName>
</protein>
<evidence type="ECO:0000313" key="1">
    <source>
        <dbReference type="EMBL" id="CAG8842660.1"/>
    </source>
</evidence>
<feature type="non-terminal residue" evidence="1">
    <location>
        <position position="1"/>
    </location>
</feature>